<evidence type="ECO:0000313" key="8">
    <source>
        <dbReference type="Proteomes" id="UP000034531"/>
    </source>
</evidence>
<dbReference type="InterPro" id="IPR013005">
    <property type="entry name" value="Ribosomal_uL4-like"/>
</dbReference>
<comment type="function">
    <text evidence="5">Forms part of the polypeptide exit tunnel.</text>
</comment>
<dbReference type="GO" id="GO:0005840">
    <property type="term" value="C:ribosome"/>
    <property type="evidence" value="ECO:0007669"/>
    <property type="project" value="UniProtKB-KW"/>
</dbReference>
<evidence type="ECO:0000256" key="2">
    <source>
        <dbReference type="ARBA" id="ARBA00022980"/>
    </source>
</evidence>
<dbReference type="Proteomes" id="UP000034531">
    <property type="component" value="Unassembled WGS sequence"/>
</dbReference>
<dbReference type="InterPro" id="IPR023574">
    <property type="entry name" value="Ribosomal_uL4_dom_sf"/>
</dbReference>
<gene>
    <name evidence="5" type="primary">rplD</name>
    <name evidence="7" type="ORF">UT84_C0036G0004</name>
</gene>
<dbReference type="HAMAP" id="MF_01328_B">
    <property type="entry name" value="Ribosomal_uL4_B"/>
    <property type="match status" value="1"/>
</dbReference>
<dbReference type="GO" id="GO:0019843">
    <property type="term" value="F:rRNA binding"/>
    <property type="evidence" value="ECO:0007669"/>
    <property type="project" value="UniProtKB-UniRule"/>
</dbReference>
<dbReference type="AlphaFoldDB" id="A0A0G0TNP5"/>
<dbReference type="PANTHER" id="PTHR10746:SF6">
    <property type="entry name" value="LARGE RIBOSOMAL SUBUNIT PROTEIN UL4M"/>
    <property type="match status" value="1"/>
</dbReference>
<dbReference type="InterPro" id="IPR002136">
    <property type="entry name" value="Ribosomal_uL4"/>
</dbReference>
<dbReference type="PANTHER" id="PTHR10746">
    <property type="entry name" value="50S RIBOSOMAL PROTEIN L4"/>
    <property type="match status" value="1"/>
</dbReference>
<keyword evidence="2 5" id="KW-0689">Ribosomal protein</keyword>
<proteinExistence type="inferred from homology"/>
<feature type="region of interest" description="Disordered" evidence="6">
    <location>
        <begin position="99"/>
        <end position="129"/>
    </location>
</feature>
<evidence type="ECO:0000313" key="7">
    <source>
        <dbReference type="EMBL" id="KKR48665.1"/>
    </source>
</evidence>
<dbReference type="EMBL" id="LBYI01000036">
    <property type="protein sequence ID" value="KKR48665.1"/>
    <property type="molecule type" value="Genomic_DNA"/>
</dbReference>
<dbReference type="GO" id="GO:1990904">
    <property type="term" value="C:ribonucleoprotein complex"/>
    <property type="evidence" value="ECO:0007669"/>
    <property type="project" value="UniProtKB-KW"/>
</dbReference>
<dbReference type="GO" id="GO:0003735">
    <property type="term" value="F:structural constituent of ribosome"/>
    <property type="evidence" value="ECO:0007669"/>
    <property type="project" value="InterPro"/>
</dbReference>
<reference evidence="7 8" key="1">
    <citation type="journal article" date="2015" name="Nature">
        <title>rRNA introns, odd ribosomes, and small enigmatic genomes across a large radiation of phyla.</title>
        <authorList>
            <person name="Brown C.T."/>
            <person name="Hug L.A."/>
            <person name="Thomas B.C."/>
            <person name="Sharon I."/>
            <person name="Castelle C.J."/>
            <person name="Singh A."/>
            <person name="Wilkins M.J."/>
            <person name="Williams K.H."/>
            <person name="Banfield J.F."/>
        </authorList>
    </citation>
    <scope>NUCLEOTIDE SEQUENCE [LARGE SCALE GENOMIC DNA]</scope>
</reference>
<dbReference type="NCBIfam" id="TIGR03953">
    <property type="entry name" value="rplD_bact"/>
    <property type="match status" value="1"/>
</dbReference>
<evidence type="ECO:0000256" key="4">
    <source>
        <dbReference type="ARBA" id="ARBA00035244"/>
    </source>
</evidence>
<keyword evidence="3 5" id="KW-0687">Ribonucleoprotein</keyword>
<organism evidence="7 8">
    <name type="scientific">Candidatus Curtissbacteria bacterium GW2011_GWA1_40_16</name>
    <dbReference type="NCBI Taxonomy" id="1618405"/>
    <lineage>
        <taxon>Bacteria</taxon>
        <taxon>Candidatus Curtissiibacteriota</taxon>
    </lineage>
</organism>
<sequence length="252" mass="27095">MPSKKNPKAVKISKSLKVKEKPAKTVVVKKAAISKKATVSPKSQEVKSTGLTVKVYDTNGKVTGSVTLPKEIFGQKPNKNLLSQAMHIYFTNATAHFGSTKTRSETRGGGRKPWRQKGTGNARAGSKRSPLWVGGAVSLGPKPRKTILLLPKKMKKVALISALSSKAADGSVNVISNFETIKPKTKIVANILNKVGVKGATLLVTSSKSDNIKLASRNIQNVTVDEARNLNPFLVIKSRTILFSKEALLQIS</sequence>
<evidence type="ECO:0000256" key="1">
    <source>
        <dbReference type="ARBA" id="ARBA00010528"/>
    </source>
</evidence>
<keyword evidence="5" id="KW-0694">RNA-binding</keyword>
<dbReference type="Pfam" id="PF00573">
    <property type="entry name" value="Ribosomal_L4"/>
    <property type="match status" value="1"/>
</dbReference>
<accession>A0A0G0TNP5</accession>
<evidence type="ECO:0000256" key="5">
    <source>
        <dbReference type="HAMAP-Rule" id="MF_01328"/>
    </source>
</evidence>
<comment type="caution">
    <text evidence="7">The sequence shown here is derived from an EMBL/GenBank/DDBJ whole genome shotgun (WGS) entry which is preliminary data.</text>
</comment>
<dbReference type="PATRIC" id="fig|1618405.3.peg.911"/>
<protein>
    <recommendedName>
        <fullName evidence="4 5">Large ribosomal subunit protein uL4</fullName>
    </recommendedName>
</protein>
<evidence type="ECO:0000256" key="6">
    <source>
        <dbReference type="SAM" id="MobiDB-lite"/>
    </source>
</evidence>
<name>A0A0G0TNP5_9BACT</name>
<evidence type="ECO:0000256" key="3">
    <source>
        <dbReference type="ARBA" id="ARBA00023274"/>
    </source>
</evidence>
<dbReference type="SUPFAM" id="SSF52166">
    <property type="entry name" value="Ribosomal protein L4"/>
    <property type="match status" value="1"/>
</dbReference>
<dbReference type="GO" id="GO:0006412">
    <property type="term" value="P:translation"/>
    <property type="evidence" value="ECO:0007669"/>
    <property type="project" value="UniProtKB-UniRule"/>
</dbReference>
<comment type="similarity">
    <text evidence="1 5">Belongs to the universal ribosomal protein uL4 family.</text>
</comment>
<keyword evidence="5" id="KW-0699">rRNA-binding</keyword>
<dbReference type="Gene3D" id="3.40.1370.10">
    <property type="match status" value="1"/>
</dbReference>
<comment type="function">
    <text evidence="5">One of the primary rRNA binding proteins, this protein initially binds near the 5'-end of the 23S rRNA. It is important during the early stages of 50S assembly. It makes multiple contacts with different domains of the 23S rRNA in the assembled 50S subunit and ribosome.</text>
</comment>
<comment type="subunit">
    <text evidence="5">Part of the 50S ribosomal subunit.</text>
</comment>